<evidence type="ECO:0000256" key="2">
    <source>
        <dbReference type="SAM" id="Phobius"/>
    </source>
</evidence>
<feature type="transmembrane region" description="Helical" evidence="2">
    <location>
        <begin position="413"/>
        <end position="435"/>
    </location>
</feature>
<evidence type="ECO:0000259" key="3">
    <source>
        <dbReference type="Pfam" id="PF22936"/>
    </source>
</evidence>
<evidence type="ECO:0000256" key="1">
    <source>
        <dbReference type="SAM" id="MobiDB-lite"/>
    </source>
</evidence>
<evidence type="ECO:0000313" key="5">
    <source>
        <dbReference type="Proteomes" id="UP000075243"/>
    </source>
</evidence>
<feature type="region of interest" description="Disordered" evidence="1">
    <location>
        <begin position="213"/>
        <end position="238"/>
    </location>
</feature>
<proteinExistence type="predicted"/>
<name>A0A151QR36_CAJCA</name>
<dbReference type="Gramene" id="C.cajan_45904.t">
    <property type="protein sequence ID" value="C.cajan_45904.t.cds1"/>
    <property type="gene ID" value="C.cajan_45904"/>
</dbReference>
<reference evidence="4" key="1">
    <citation type="journal article" date="2012" name="Nat. Biotechnol.">
        <title>Draft genome sequence of pigeonpea (Cajanus cajan), an orphan legume crop of resource-poor farmers.</title>
        <authorList>
            <person name="Varshney R.K."/>
            <person name="Chen W."/>
            <person name="Li Y."/>
            <person name="Bharti A.K."/>
            <person name="Saxena R.K."/>
            <person name="Schlueter J.A."/>
            <person name="Donoghue M.T."/>
            <person name="Azam S."/>
            <person name="Fan G."/>
            <person name="Whaley A.M."/>
            <person name="Farmer A.D."/>
            <person name="Sheridan J."/>
            <person name="Iwata A."/>
            <person name="Tuteja R."/>
            <person name="Penmetsa R.V."/>
            <person name="Wu W."/>
            <person name="Upadhyaya H.D."/>
            <person name="Yang S.P."/>
            <person name="Shah T."/>
            <person name="Saxena K.B."/>
            <person name="Michael T."/>
            <person name="McCombie W.R."/>
            <person name="Yang B."/>
            <person name="Zhang G."/>
            <person name="Yang H."/>
            <person name="Wang J."/>
            <person name="Spillane C."/>
            <person name="Cook D.R."/>
            <person name="May G.D."/>
            <person name="Xu X."/>
            <person name="Jackson S.A."/>
        </authorList>
    </citation>
    <scope>NUCLEOTIDE SEQUENCE [LARGE SCALE GENOMIC DNA]</scope>
</reference>
<dbReference type="PANTHER" id="PTHR47481:SF22">
    <property type="entry name" value="RETROTRANSPOSON GAG DOMAIN-CONTAINING PROTEIN"/>
    <property type="match status" value="1"/>
</dbReference>
<gene>
    <name evidence="4" type="ORF">KK1_046450</name>
</gene>
<keyword evidence="2" id="KW-0812">Transmembrane</keyword>
<dbReference type="EMBL" id="KQ485119">
    <property type="protein sequence ID" value="KYP32770.1"/>
    <property type="molecule type" value="Genomic_DNA"/>
</dbReference>
<dbReference type="Pfam" id="PF22936">
    <property type="entry name" value="Pol_BBD"/>
    <property type="match status" value="1"/>
</dbReference>
<dbReference type="AlphaFoldDB" id="A0A151QR36"/>
<evidence type="ECO:0000313" key="4">
    <source>
        <dbReference type="EMBL" id="KYP32770.1"/>
    </source>
</evidence>
<dbReference type="Pfam" id="PF14223">
    <property type="entry name" value="Retrotran_gag_2"/>
    <property type="match status" value="1"/>
</dbReference>
<keyword evidence="5" id="KW-1185">Reference proteome</keyword>
<organism evidence="4 5">
    <name type="scientific">Cajanus cajan</name>
    <name type="common">Pigeon pea</name>
    <name type="synonym">Cajanus indicus</name>
    <dbReference type="NCBI Taxonomy" id="3821"/>
    <lineage>
        <taxon>Eukaryota</taxon>
        <taxon>Viridiplantae</taxon>
        <taxon>Streptophyta</taxon>
        <taxon>Embryophyta</taxon>
        <taxon>Tracheophyta</taxon>
        <taxon>Spermatophyta</taxon>
        <taxon>Magnoliopsida</taxon>
        <taxon>eudicotyledons</taxon>
        <taxon>Gunneridae</taxon>
        <taxon>Pentapetalae</taxon>
        <taxon>rosids</taxon>
        <taxon>fabids</taxon>
        <taxon>Fabales</taxon>
        <taxon>Fabaceae</taxon>
        <taxon>Papilionoideae</taxon>
        <taxon>50 kb inversion clade</taxon>
        <taxon>NPAAA clade</taxon>
        <taxon>indigoferoid/millettioid clade</taxon>
        <taxon>Phaseoleae</taxon>
        <taxon>Cajanus</taxon>
    </lineage>
</organism>
<feature type="transmembrane region" description="Helical" evidence="2">
    <location>
        <begin position="386"/>
        <end position="406"/>
    </location>
</feature>
<keyword evidence="2" id="KW-0472">Membrane</keyword>
<feature type="compositionally biased region" description="Basic residues" evidence="1">
    <location>
        <begin position="213"/>
        <end position="227"/>
    </location>
</feature>
<dbReference type="PANTHER" id="PTHR47481">
    <property type="match status" value="1"/>
</dbReference>
<accession>A0A151QR36</accession>
<sequence>MDDNFLTWMQHAEVTIKGFCLQRHIDGAKSIPANFFTTDDEREGSVNVAFENYEQQDNLLKYWLLESMDPQFKIRMVGCVWSHQIWHALKVYFTSQTRARVKQLKIQLRNVKKTGSIAEYLVQVKQIIETLAAIGSSLSVKDHIDANFDGLDEEYDGFITSCITCTEAYTIAKIEALLMHQEEHLERHKKHELSTPQANVAQFQHKKVNLVTNRRHGRGQNHGRGRSGRSNQNSFGGGRGQRIQCQLCGKLGHSSYHCWSRFDENLPDPKTTQNNTSDAIIQEPLNQAMITISATQSSLDDTWYPDTGATNHFTNDLSNLIIKTPYIGLEKVVVGNGNCLSIHNTGTKLKNHSNNFAFTLNKLLHVSNITKNLLSVAKFAIENSCFFEFHSTAALLNLGALGSFCYKGNLKMVYMLLRICKLFILIMIFLFQLYIHLTHVIVYQFCTLG</sequence>
<protein>
    <recommendedName>
        <fullName evidence="3">Retrovirus-related Pol polyprotein from transposon TNT 1-94-like beta-barrel domain-containing protein</fullName>
    </recommendedName>
</protein>
<dbReference type="Proteomes" id="UP000075243">
    <property type="component" value="Unassembled WGS sequence"/>
</dbReference>
<keyword evidence="2" id="KW-1133">Transmembrane helix</keyword>
<feature type="domain" description="Retrovirus-related Pol polyprotein from transposon TNT 1-94-like beta-barrel" evidence="3">
    <location>
        <begin position="303"/>
        <end position="379"/>
    </location>
</feature>
<dbReference type="InterPro" id="IPR054722">
    <property type="entry name" value="PolX-like_BBD"/>
</dbReference>